<feature type="region of interest" description="Disordered" evidence="1">
    <location>
        <begin position="253"/>
        <end position="273"/>
    </location>
</feature>
<evidence type="ECO:0000313" key="2">
    <source>
        <dbReference type="EMBL" id="CAJ1080572.1"/>
    </source>
</evidence>
<dbReference type="Proteomes" id="UP001178508">
    <property type="component" value="Chromosome 19"/>
</dbReference>
<feature type="compositionally biased region" description="Basic and acidic residues" evidence="1">
    <location>
        <begin position="51"/>
        <end position="110"/>
    </location>
</feature>
<name>A0AAV1H3H1_XYRNO</name>
<evidence type="ECO:0000313" key="3">
    <source>
        <dbReference type="Proteomes" id="UP001178508"/>
    </source>
</evidence>
<feature type="region of interest" description="Disordered" evidence="1">
    <location>
        <begin position="1"/>
        <end position="148"/>
    </location>
</feature>
<accession>A0AAV1H3H1</accession>
<evidence type="ECO:0000256" key="1">
    <source>
        <dbReference type="SAM" id="MobiDB-lite"/>
    </source>
</evidence>
<feature type="compositionally biased region" description="Polar residues" evidence="1">
    <location>
        <begin position="114"/>
        <end position="128"/>
    </location>
</feature>
<gene>
    <name evidence="2" type="ORF">XNOV1_A025776</name>
</gene>
<proteinExistence type="predicted"/>
<dbReference type="EMBL" id="OY660882">
    <property type="protein sequence ID" value="CAJ1080572.1"/>
    <property type="molecule type" value="Genomic_DNA"/>
</dbReference>
<dbReference type="AlphaFoldDB" id="A0AAV1H3H1"/>
<organism evidence="2 3">
    <name type="scientific">Xyrichtys novacula</name>
    <name type="common">Pearly razorfish</name>
    <name type="synonym">Hemipteronotus novacula</name>
    <dbReference type="NCBI Taxonomy" id="13765"/>
    <lineage>
        <taxon>Eukaryota</taxon>
        <taxon>Metazoa</taxon>
        <taxon>Chordata</taxon>
        <taxon>Craniata</taxon>
        <taxon>Vertebrata</taxon>
        <taxon>Euteleostomi</taxon>
        <taxon>Actinopterygii</taxon>
        <taxon>Neopterygii</taxon>
        <taxon>Teleostei</taxon>
        <taxon>Neoteleostei</taxon>
        <taxon>Acanthomorphata</taxon>
        <taxon>Eupercaria</taxon>
        <taxon>Labriformes</taxon>
        <taxon>Labridae</taxon>
        <taxon>Xyrichtys</taxon>
    </lineage>
</organism>
<sequence length="299" mass="32946">MSLISAVTRKRKKCLSAHLQGSSTDEDSEHEPVKASNYGAEEGGGGGGGEEEGKERGEEDKGDRTDPDPVKWDEKENRVKAEETTEVKDQKVGEEASGKDPRDRKGKGDPRFVPSQQQMNTTNSRPSPVTNPPSRYRPHNPARGRPPVPFWISPTRPPNICHGPTFYGNQHPDWNQSAPVRYRKTRGGRTRAVSMNLDVEFGRSDDRVRGWRAERVEVVRVIDGTSGQRGPVGVPQGSISGPQSIDPLPRLPKEAPSFSTSASGVIEQNPAGPSAVVLRRSALDPRDTTRRWRRHTVVV</sequence>
<reference evidence="2" key="1">
    <citation type="submission" date="2023-08" db="EMBL/GenBank/DDBJ databases">
        <authorList>
            <person name="Alioto T."/>
            <person name="Alioto T."/>
            <person name="Gomez Garrido J."/>
        </authorList>
    </citation>
    <scope>NUCLEOTIDE SEQUENCE</scope>
</reference>
<keyword evidence="3" id="KW-1185">Reference proteome</keyword>
<protein>
    <submittedName>
        <fullName evidence="2">Rho GTPase-activating protein 23-like isoform X3</fullName>
    </submittedName>
</protein>